<feature type="domain" description="ABC transmembrane type-1" evidence="9">
    <location>
        <begin position="19"/>
        <end position="220"/>
    </location>
</feature>
<dbReference type="Proteomes" id="UP000199659">
    <property type="component" value="Unassembled WGS sequence"/>
</dbReference>
<dbReference type="GO" id="GO:0006865">
    <property type="term" value="P:amino acid transport"/>
    <property type="evidence" value="ECO:0007669"/>
    <property type="project" value="UniProtKB-KW"/>
</dbReference>
<keyword evidence="7 8" id="KW-0472">Membrane</keyword>
<dbReference type="InterPro" id="IPR000515">
    <property type="entry name" value="MetI-like"/>
</dbReference>
<dbReference type="Pfam" id="PF00528">
    <property type="entry name" value="BPD_transp_1"/>
    <property type="match status" value="1"/>
</dbReference>
<dbReference type="PROSITE" id="PS50928">
    <property type="entry name" value="ABC_TM1"/>
    <property type="match status" value="1"/>
</dbReference>
<dbReference type="InterPro" id="IPR035906">
    <property type="entry name" value="MetI-like_sf"/>
</dbReference>
<dbReference type="PANTHER" id="PTHR30614">
    <property type="entry name" value="MEMBRANE COMPONENT OF AMINO ACID ABC TRANSPORTER"/>
    <property type="match status" value="1"/>
</dbReference>
<comment type="subcellular location">
    <subcellularLocation>
        <location evidence="1 8">Cell membrane</location>
        <topology evidence="1 8">Multi-pass membrane protein</topology>
    </subcellularLocation>
</comment>
<dbReference type="PANTHER" id="PTHR30614:SF0">
    <property type="entry name" value="L-CYSTINE TRANSPORT SYSTEM PERMEASE PROTEIN TCYL"/>
    <property type="match status" value="1"/>
</dbReference>
<evidence type="ECO:0000313" key="10">
    <source>
        <dbReference type="EMBL" id="SFR55608.1"/>
    </source>
</evidence>
<dbReference type="OrthoDB" id="9787841at2"/>
<feature type="transmembrane region" description="Helical" evidence="8">
    <location>
        <begin position="101"/>
        <end position="124"/>
    </location>
</feature>
<keyword evidence="5" id="KW-0029">Amino-acid transport</keyword>
<gene>
    <name evidence="10" type="ORF">SAMN05661086_00099</name>
</gene>
<keyword evidence="2 8" id="KW-0813">Transport</keyword>
<keyword evidence="6 8" id="KW-1133">Transmembrane helix</keyword>
<sequence>MSFDFHYAITCIEPILKKLPVTMKLTLWSMAIALLGGILFALMKKSNNKILANVCRLTSSFLKGVPILVFLYFFYYSMDDILHALGGTFRFEYDLRNPPKIQMAIVALSISYIPYMSDMLLSALDTIPKGQFEACYAMGFTKLQMMIRIIIPQLIVVCIPNIGNHFVNLLKATSLAYMVTIVEMMGAAKNFAVKNQRFLETYIMAAFVYWVIFIMFEQLFQLIERHSGKYLKR</sequence>
<evidence type="ECO:0000256" key="5">
    <source>
        <dbReference type="ARBA" id="ARBA00022970"/>
    </source>
</evidence>
<reference evidence="10 11" key="1">
    <citation type="submission" date="2016-10" db="EMBL/GenBank/DDBJ databases">
        <authorList>
            <person name="de Groot N.N."/>
        </authorList>
    </citation>
    <scope>NUCLEOTIDE SEQUENCE [LARGE SCALE GENOMIC DNA]</scope>
    <source>
        <strain evidence="10 11">743A</strain>
    </source>
</reference>
<proteinExistence type="inferred from homology"/>
<dbReference type="EMBL" id="FOYZ01000001">
    <property type="protein sequence ID" value="SFR55608.1"/>
    <property type="molecule type" value="Genomic_DNA"/>
</dbReference>
<keyword evidence="11" id="KW-1185">Reference proteome</keyword>
<protein>
    <submittedName>
        <fullName evidence="10">Amino acid ABC transporter membrane protein, PAAT family (TC 3.A.1.3.-)</fullName>
    </submittedName>
</protein>
<organism evidence="10 11">
    <name type="scientific">Anaeromicropila populeti</name>
    <dbReference type="NCBI Taxonomy" id="37658"/>
    <lineage>
        <taxon>Bacteria</taxon>
        <taxon>Bacillati</taxon>
        <taxon>Bacillota</taxon>
        <taxon>Clostridia</taxon>
        <taxon>Lachnospirales</taxon>
        <taxon>Lachnospiraceae</taxon>
        <taxon>Anaeromicropila</taxon>
    </lineage>
</organism>
<evidence type="ECO:0000256" key="8">
    <source>
        <dbReference type="RuleBase" id="RU363032"/>
    </source>
</evidence>
<dbReference type="STRING" id="37658.SAMN05661086_00099"/>
<dbReference type="GO" id="GO:0043190">
    <property type="term" value="C:ATP-binding cassette (ABC) transporter complex"/>
    <property type="evidence" value="ECO:0007669"/>
    <property type="project" value="InterPro"/>
</dbReference>
<feature type="transmembrane region" description="Helical" evidence="8">
    <location>
        <begin position="54"/>
        <end position="75"/>
    </location>
</feature>
<accession>A0A1I6HMI6</accession>
<comment type="similarity">
    <text evidence="8">Belongs to the binding-protein-dependent transport system permease family.</text>
</comment>
<dbReference type="SUPFAM" id="SSF161098">
    <property type="entry name" value="MetI-like"/>
    <property type="match status" value="1"/>
</dbReference>
<feature type="transmembrane region" description="Helical" evidence="8">
    <location>
        <begin position="25"/>
        <end position="42"/>
    </location>
</feature>
<evidence type="ECO:0000256" key="2">
    <source>
        <dbReference type="ARBA" id="ARBA00022448"/>
    </source>
</evidence>
<evidence type="ECO:0000256" key="7">
    <source>
        <dbReference type="ARBA" id="ARBA00023136"/>
    </source>
</evidence>
<dbReference type="CDD" id="cd06261">
    <property type="entry name" value="TM_PBP2"/>
    <property type="match status" value="1"/>
</dbReference>
<dbReference type="RefSeq" id="WP_092558735.1">
    <property type="nucleotide sequence ID" value="NZ_FOYZ01000001.1"/>
</dbReference>
<dbReference type="Gene3D" id="1.10.3720.10">
    <property type="entry name" value="MetI-like"/>
    <property type="match status" value="1"/>
</dbReference>
<dbReference type="AlphaFoldDB" id="A0A1I6HMI6"/>
<feature type="transmembrane region" description="Helical" evidence="8">
    <location>
        <begin position="145"/>
        <end position="163"/>
    </location>
</feature>
<name>A0A1I6HMI6_9FIRM</name>
<evidence type="ECO:0000313" key="11">
    <source>
        <dbReference type="Proteomes" id="UP000199659"/>
    </source>
</evidence>
<dbReference type="InterPro" id="IPR010065">
    <property type="entry name" value="AA_ABC_transptr_permease_3TM"/>
</dbReference>
<dbReference type="GO" id="GO:0022857">
    <property type="term" value="F:transmembrane transporter activity"/>
    <property type="evidence" value="ECO:0007669"/>
    <property type="project" value="InterPro"/>
</dbReference>
<feature type="transmembrane region" description="Helical" evidence="8">
    <location>
        <begin position="202"/>
        <end position="223"/>
    </location>
</feature>
<evidence type="ECO:0000256" key="6">
    <source>
        <dbReference type="ARBA" id="ARBA00022989"/>
    </source>
</evidence>
<keyword evidence="4 8" id="KW-0812">Transmembrane</keyword>
<dbReference type="InterPro" id="IPR043429">
    <property type="entry name" value="ArtM/GltK/GlnP/TcyL/YhdX-like"/>
</dbReference>
<keyword evidence="3" id="KW-1003">Cell membrane</keyword>
<evidence type="ECO:0000256" key="3">
    <source>
        <dbReference type="ARBA" id="ARBA00022475"/>
    </source>
</evidence>
<evidence type="ECO:0000259" key="9">
    <source>
        <dbReference type="PROSITE" id="PS50928"/>
    </source>
</evidence>
<evidence type="ECO:0000256" key="4">
    <source>
        <dbReference type="ARBA" id="ARBA00022692"/>
    </source>
</evidence>
<dbReference type="NCBIfam" id="TIGR01726">
    <property type="entry name" value="HEQRo_perm_3TM"/>
    <property type="match status" value="1"/>
</dbReference>
<evidence type="ECO:0000256" key="1">
    <source>
        <dbReference type="ARBA" id="ARBA00004651"/>
    </source>
</evidence>